<gene>
    <name evidence="1" type="ORF">ACFP4F_32275</name>
</gene>
<accession>A0ABW1MX84</accession>
<reference evidence="2" key="1">
    <citation type="journal article" date="2019" name="Int. J. Syst. Evol. Microbiol.">
        <title>The Global Catalogue of Microorganisms (GCM) 10K type strain sequencing project: providing services to taxonomists for standard genome sequencing and annotation.</title>
        <authorList>
            <consortium name="The Broad Institute Genomics Platform"/>
            <consortium name="The Broad Institute Genome Sequencing Center for Infectious Disease"/>
            <person name="Wu L."/>
            <person name="Ma J."/>
        </authorList>
    </citation>
    <scope>NUCLEOTIDE SEQUENCE [LARGE SCALE GENOMIC DNA]</scope>
    <source>
        <strain evidence="2">CGMCC 1.15180</strain>
    </source>
</reference>
<organism evidence="1 2">
    <name type="scientific">Streptomyces ochraceiscleroticus</name>
    <dbReference type="NCBI Taxonomy" id="47761"/>
    <lineage>
        <taxon>Bacteria</taxon>
        <taxon>Bacillati</taxon>
        <taxon>Actinomycetota</taxon>
        <taxon>Actinomycetes</taxon>
        <taxon>Kitasatosporales</taxon>
        <taxon>Streptomycetaceae</taxon>
        <taxon>Streptomyces</taxon>
    </lineage>
</organism>
<dbReference type="EMBL" id="JBHSPX010000010">
    <property type="protein sequence ID" value="MFC6067197.1"/>
    <property type="molecule type" value="Genomic_DNA"/>
</dbReference>
<evidence type="ECO:0000313" key="1">
    <source>
        <dbReference type="EMBL" id="MFC6067197.1"/>
    </source>
</evidence>
<sequence length="183" mass="19929">MAESTLWTLSIAAVTGGTAVLASWVTSRGSTRAARIQAETAADSQRRERLRESRRTAYLDLIEQTHRMGELFWEVSDLLRQPAADGSTAALRQLSERQTAEYAKLRRCARVVELEGPLPAAAAALRVQKSTGDFHSAIKQALAAGPGGQEWAAAEERFDAAYSPFWAALEAFVDTARDAHQGK</sequence>
<comment type="caution">
    <text evidence="1">The sequence shown here is derived from an EMBL/GenBank/DDBJ whole genome shotgun (WGS) entry which is preliminary data.</text>
</comment>
<keyword evidence="2" id="KW-1185">Reference proteome</keyword>
<dbReference type="RefSeq" id="WP_031064834.1">
    <property type="nucleotide sequence ID" value="NZ_JBHSPX010000010.1"/>
</dbReference>
<protein>
    <recommendedName>
        <fullName evidence="3">Secreted protein</fullName>
    </recommendedName>
</protein>
<name>A0ABW1MX84_9ACTN</name>
<proteinExistence type="predicted"/>
<evidence type="ECO:0000313" key="2">
    <source>
        <dbReference type="Proteomes" id="UP001596139"/>
    </source>
</evidence>
<evidence type="ECO:0008006" key="3">
    <source>
        <dbReference type="Google" id="ProtNLM"/>
    </source>
</evidence>
<dbReference type="Proteomes" id="UP001596139">
    <property type="component" value="Unassembled WGS sequence"/>
</dbReference>